<accession>A0A8S5MKV6</accession>
<organism evidence="1">
    <name type="scientific">Siphoviridae sp. ctXZx16</name>
    <dbReference type="NCBI Taxonomy" id="2826371"/>
    <lineage>
        <taxon>Viruses</taxon>
        <taxon>Duplodnaviria</taxon>
        <taxon>Heunggongvirae</taxon>
        <taxon>Uroviricota</taxon>
        <taxon>Caudoviricetes</taxon>
    </lineage>
</organism>
<protein>
    <submittedName>
        <fullName evidence="1">Uncharacterized protein</fullName>
    </submittedName>
</protein>
<name>A0A8S5MKV6_9CAUD</name>
<dbReference type="EMBL" id="BK014925">
    <property type="protein sequence ID" value="DAD82876.1"/>
    <property type="molecule type" value="Genomic_DNA"/>
</dbReference>
<sequence length="105" mass="12039">MCFKAAIIEITEEEATKLIKESKGNKIPVSICNLEENCVESFLPIFKETCIDMIKQAETVARRCDELVQTIDAYSTKQNIKKIQREGKVSTFLLVPRNNEEEKIE</sequence>
<evidence type="ECO:0000313" key="1">
    <source>
        <dbReference type="EMBL" id="DAD82876.1"/>
    </source>
</evidence>
<reference evidence="1" key="1">
    <citation type="journal article" date="2021" name="Proc. Natl. Acad. Sci. U.S.A.">
        <title>A Catalog of Tens of Thousands of Viruses from Human Metagenomes Reveals Hidden Associations with Chronic Diseases.</title>
        <authorList>
            <person name="Tisza M.J."/>
            <person name="Buck C.B."/>
        </authorList>
    </citation>
    <scope>NUCLEOTIDE SEQUENCE</scope>
    <source>
        <strain evidence="1">CtXZx16</strain>
    </source>
</reference>
<proteinExistence type="predicted"/>